<dbReference type="RefSeq" id="WP_166916700.1">
    <property type="nucleotide sequence ID" value="NZ_CP050253.1"/>
</dbReference>
<gene>
    <name evidence="2" type="ORF">IPMB12_08215</name>
</gene>
<feature type="signal peptide" evidence="1">
    <location>
        <begin position="1"/>
        <end position="22"/>
    </location>
</feature>
<dbReference type="Proteomes" id="UP000501168">
    <property type="component" value="Chromosome"/>
</dbReference>
<dbReference type="Pfam" id="PF13698">
    <property type="entry name" value="DUF4156"/>
    <property type="match status" value="1"/>
</dbReference>
<evidence type="ECO:0000256" key="1">
    <source>
        <dbReference type="SAM" id="SignalP"/>
    </source>
</evidence>
<evidence type="ECO:0000313" key="2">
    <source>
        <dbReference type="EMBL" id="QIQ21664.1"/>
    </source>
</evidence>
<protein>
    <submittedName>
        <fullName evidence="2">DUF4156 domain-containing protein</fullName>
    </submittedName>
</protein>
<name>A0A6G9ID84_9GAMM</name>
<reference evidence="2 3" key="1">
    <citation type="submission" date="2020-03" db="EMBL/GenBank/DDBJ databases">
        <title>Complete genome sequence of Orbus sp. IPMB12 (BCRC 80908).</title>
        <authorList>
            <person name="Lo W.-S."/>
            <person name="Chang T.-H."/>
            <person name="Kuo C.-H."/>
        </authorList>
    </citation>
    <scope>NUCLEOTIDE SEQUENCE [LARGE SCALE GENOMIC DNA]</scope>
    <source>
        <strain evidence="2 3">IPMB12</strain>
    </source>
</reference>
<dbReference type="EMBL" id="CP050253">
    <property type="protein sequence ID" value="QIQ21664.1"/>
    <property type="molecule type" value="Genomic_DNA"/>
</dbReference>
<feature type="chain" id="PRO_5026098631" evidence="1">
    <location>
        <begin position="23"/>
        <end position="115"/>
    </location>
</feature>
<keyword evidence="1" id="KW-0732">Signal</keyword>
<dbReference type="FunCoup" id="A0A6G9ID84">
    <property type="interactions" value="22"/>
</dbReference>
<evidence type="ECO:0000313" key="3">
    <source>
        <dbReference type="Proteomes" id="UP000501168"/>
    </source>
</evidence>
<dbReference type="PROSITE" id="PS51257">
    <property type="entry name" value="PROKAR_LIPOPROTEIN"/>
    <property type="match status" value="1"/>
</dbReference>
<accession>A0A6G9ID84</accession>
<dbReference type="InParanoid" id="A0A6G9ID84"/>
<sequence>MSIKKILLVSAVLALTACSSSQYTLSSAGANVQFVDEKPSESCQFLGRAEGTRGSFFSGTKTHSQLMRDAAIDLRNQAAQMGGNVIHNAQDASMKVISDIAPTDAVMAGDVYKCQ</sequence>
<keyword evidence="3" id="KW-1185">Reference proteome</keyword>
<dbReference type="AlphaFoldDB" id="A0A6G9ID84"/>
<dbReference type="KEGG" id="orb:IPMB12_08215"/>
<proteinExistence type="predicted"/>
<dbReference type="InterPro" id="IPR025294">
    <property type="entry name" value="DUF4156"/>
</dbReference>
<organism evidence="2 3">
    <name type="scientific">Zophobihabitans entericus</name>
    <dbReference type="NCBI Taxonomy" id="1635327"/>
    <lineage>
        <taxon>Bacteria</taxon>
        <taxon>Pseudomonadati</taxon>
        <taxon>Pseudomonadota</taxon>
        <taxon>Gammaproteobacteria</taxon>
        <taxon>Orbales</taxon>
        <taxon>Orbaceae</taxon>
        <taxon>Zophobihabitans</taxon>
    </lineage>
</organism>